<comment type="caution">
    <text evidence="1">The sequence shown here is derived from an EMBL/GenBank/DDBJ whole genome shotgun (WGS) entry which is preliminary data.</text>
</comment>
<reference evidence="1" key="1">
    <citation type="submission" date="2023-04" db="EMBL/GenBank/DDBJ databases">
        <title>Draft Genome sequencing of Naganishia species isolated from polar environments using Oxford Nanopore Technology.</title>
        <authorList>
            <person name="Leo P."/>
            <person name="Venkateswaran K."/>
        </authorList>
    </citation>
    <scope>NUCLEOTIDE SEQUENCE</scope>
    <source>
        <strain evidence="1">MNA-CCFEE 5261</strain>
    </source>
</reference>
<evidence type="ECO:0000313" key="1">
    <source>
        <dbReference type="EMBL" id="KAJ9092236.1"/>
    </source>
</evidence>
<protein>
    <submittedName>
        <fullName evidence="1">Uncharacterized protein</fullName>
    </submittedName>
</protein>
<gene>
    <name evidence="1" type="ORF">QFC19_008773</name>
</gene>
<evidence type="ECO:0000313" key="2">
    <source>
        <dbReference type="Proteomes" id="UP001241377"/>
    </source>
</evidence>
<name>A0ACC2V041_9TREE</name>
<sequence length="189" mass="20601">MKTHEIKEQSRVAQLTARELAAQSHFEVNPQVKLEPEDYLANDSILEEEEEEKELENGSIVYDHNGRAYRYYASESAYQAATGGPPEAPMNEPPFQWACHPEHQQTSSSGSSSNTGVFNRNPPLTSLPFQSGLGNAAPAALSSTMPTDHENGQRAPFEQWMPGRNGTFDISSGVSLNRPPALGNAGTTI</sequence>
<dbReference type="Proteomes" id="UP001241377">
    <property type="component" value="Unassembled WGS sequence"/>
</dbReference>
<keyword evidence="2" id="KW-1185">Reference proteome</keyword>
<proteinExistence type="predicted"/>
<organism evidence="1 2">
    <name type="scientific">Naganishia cerealis</name>
    <dbReference type="NCBI Taxonomy" id="610337"/>
    <lineage>
        <taxon>Eukaryota</taxon>
        <taxon>Fungi</taxon>
        <taxon>Dikarya</taxon>
        <taxon>Basidiomycota</taxon>
        <taxon>Agaricomycotina</taxon>
        <taxon>Tremellomycetes</taxon>
        <taxon>Filobasidiales</taxon>
        <taxon>Filobasidiaceae</taxon>
        <taxon>Naganishia</taxon>
    </lineage>
</organism>
<accession>A0ACC2V041</accession>
<dbReference type="EMBL" id="JASBWR010000137">
    <property type="protein sequence ID" value="KAJ9092236.1"/>
    <property type="molecule type" value="Genomic_DNA"/>
</dbReference>